<accession>A0ABU8RP21</accession>
<comment type="caution">
    <text evidence="1">The sequence shown here is derived from an EMBL/GenBank/DDBJ whole genome shotgun (WGS) entry which is preliminary data.</text>
</comment>
<evidence type="ECO:0000313" key="1">
    <source>
        <dbReference type="EMBL" id="MEJ5946815.1"/>
    </source>
</evidence>
<name>A0ABU8RP21_9ACTN</name>
<gene>
    <name evidence="1" type="ORF">WDZ17_16075</name>
</gene>
<keyword evidence="2" id="KW-1185">Reference proteome</keyword>
<protein>
    <submittedName>
        <fullName evidence="1">Uncharacterized protein</fullName>
    </submittedName>
</protein>
<evidence type="ECO:0000313" key="2">
    <source>
        <dbReference type="Proteomes" id="UP001387100"/>
    </source>
</evidence>
<proteinExistence type="predicted"/>
<dbReference type="Proteomes" id="UP001387100">
    <property type="component" value="Unassembled WGS sequence"/>
</dbReference>
<reference evidence="1 2" key="1">
    <citation type="journal article" date="2017" name="Int. J. Syst. Evol. Microbiol.">
        <title>Pseudokineococcus basanitobsidens sp. nov., isolated from volcanic rock.</title>
        <authorList>
            <person name="Lee D.W."/>
            <person name="Park M.Y."/>
            <person name="Kim J.J."/>
            <person name="Kim B.S."/>
        </authorList>
    </citation>
    <scope>NUCLEOTIDE SEQUENCE [LARGE SCALE GENOMIC DNA]</scope>
    <source>
        <strain evidence="1 2">DSM 103726</strain>
    </source>
</reference>
<organism evidence="1 2">
    <name type="scientific">Pseudokineococcus basanitobsidens</name>
    <dbReference type="NCBI Taxonomy" id="1926649"/>
    <lineage>
        <taxon>Bacteria</taxon>
        <taxon>Bacillati</taxon>
        <taxon>Actinomycetota</taxon>
        <taxon>Actinomycetes</taxon>
        <taxon>Kineosporiales</taxon>
        <taxon>Kineosporiaceae</taxon>
        <taxon>Pseudokineococcus</taxon>
    </lineage>
</organism>
<dbReference type="EMBL" id="JBBIAA010000034">
    <property type="protein sequence ID" value="MEJ5946815.1"/>
    <property type="molecule type" value="Genomic_DNA"/>
</dbReference>
<sequence length="56" mass="6009">MLVATGSLYEGSSTYYWLCEDGVVEVSADGVDEVTVLALLASAEPATREELVARDR</sequence>